<keyword evidence="3" id="KW-1185">Reference proteome</keyword>
<evidence type="ECO:0000313" key="3">
    <source>
        <dbReference type="Proteomes" id="UP000693672"/>
    </source>
</evidence>
<dbReference type="EMBL" id="CAJVAS010000029">
    <property type="protein sequence ID" value="CAG7644739.1"/>
    <property type="molecule type" value="Genomic_DNA"/>
</dbReference>
<evidence type="ECO:0000259" key="1">
    <source>
        <dbReference type="Pfam" id="PF18765"/>
    </source>
</evidence>
<protein>
    <recommendedName>
        <fullName evidence="1">Polymerase beta nucleotidyltransferase domain-containing protein</fullName>
    </recommendedName>
</protein>
<accession>A0A916K865</accession>
<name>A0A916K865_9BACL</name>
<proteinExistence type="predicted"/>
<sequence length="313" mass="35878">MLRQPGDTIKAVFVQALESFTDKLKKDDQVIAAILMGSLSYDEVWEKSDIDLKLIVHEQKLVKRYVCFTENGIPINASIDSRNDFKRWVEKSVQGSISHSMLVRSTLLFAKEESIRDYFADIRYVGERDRQLQLLQLGCFALGSMAKAEKWLCVKQDFTYCAFWMIKMIDVLARIEVILNKEVPMREAVQQAAVYNPAFFGSVYTGLVNETVNEAKAETALRLIQSYLEERTEMLFKPILDYLKQEADVRSLTEMTDKLSAVVHLDGGMLFMACDWLAERGFIMKTSVQEAATPKSRIALEEPAYLYEDDEIE</sequence>
<comment type="caution">
    <text evidence="2">The sequence shown here is derived from an EMBL/GenBank/DDBJ whole genome shotgun (WGS) entry which is preliminary data.</text>
</comment>
<dbReference type="RefSeq" id="WP_218094507.1">
    <property type="nucleotide sequence ID" value="NZ_CAJVAS010000029.1"/>
</dbReference>
<feature type="domain" description="Polymerase beta nucleotidyltransferase" evidence="1">
    <location>
        <begin position="21"/>
        <end position="113"/>
    </location>
</feature>
<organism evidence="2 3">
    <name type="scientific">Paenibacillus solanacearum</name>
    <dbReference type="NCBI Taxonomy" id="2048548"/>
    <lineage>
        <taxon>Bacteria</taxon>
        <taxon>Bacillati</taxon>
        <taxon>Bacillota</taxon>
        <taxon>Bacilli</taxon>
        <taxon>Bacillales</taxon>
        <taxon>Paenibacillaceae</taxon>
        <taxon>Paenibacillus</taxon>
    </lineage>
</organism>
<dbReference type="Pfam" id="PF18765">
    <property type="entry name" value="Polbeta"/>
    <property type="match status" value="1"/>
</dbReference>
<dbReference type="AlphaFoldDB" id="A0A916K865"/>
<reference evidence="2" key="1">
    <citation type="submission" date="2021-06" db="EMBL/GenBank/DDBJ databases">
        <authorList>
            <person name="Criscuolo A."/>
        </authorList>
    </citation>
    <scope>NUCLEOTIDE SEQUENCE</scope>
    <source>
        <strain evidence="2">CIP111600</strain>
    </source>
</reference>
<evidence type="ECO:0000313" key="2">
    <source>
        <dbReference type="EMBL" id="CAG7644739.1"/>
    </source>
</evidence>
<dbReference type="InterPro" id="IPR041633">
    <property type="entry name" value="Polbeta"/>
</dbReference>
<gene>
    <name evidence="2" type="ORF">PAESOLCIP111_04791</name>
</gene>
<dbReference type="Proteomes" id="UP000693672">
    <property type="component" value="Unassembled WGS sequence"/>
</dbReference>